<feature type="compositionally biased region" description="Low complexity" evidence="1">
    <location>
        <begin position="630"/>
        <end position="661"/>
    </location>
</feature>
<name>A0A835T031_9CHLO</name>
<feature type="region of interest" description="Disordered" evidence="1">
    <location>
        <begin position="622"/>
        <end position="666"/>
    </location>
</feature>
<feature type="compositionally biased region" description="Polar residues" evidence="1">
    <location>
        <begin position="216"/>
        <end position="235"/>
    </location>
</feature>
<keyword evidence="3" id="KW-1185">Reference proteome</keyword>
<evidence type="ECO:0000313" key="2">
    <source>
        <dbReference type="EMBL" id="KAG2429960.1"/>
    </source>
</evidence>
<organism evidence="2 3">
    <name type="scientific">Chlamydomonas schloesseri</name>
    <dbReference type="NCBI Taxonomy" id="2026947"/>
    <lineage>
        <taxon>Eukaryota</taxon>
        <taxon>Viridiplantae</taxon>
        <taxon>Chlorophyta</taxon>
        <taxon>core chlorophytes</taxon>
        <taxon>Chlorophyceae</taxon>
        <taxon>CS clade</taxon>
        <taxon>Chlamydomonadales</taxon>
        <taxon>Chlamydomonadaceae</taxon>
        <taxon>Chlamydomonas</taxon>
    </lineage>
</organism>
<feature type="compositionally biased region" description="Low complexity" evidence="1">
    <location>
        <begin position="179"/>
        <end position="188"/>
    </location>
</feature>
<accession>A0A835T031</accession>
<proteinExistence type="predicted"/>
<feature type="compositionally biased region" description="Low complexity" evidence="1">
    <location>
        <begin position="567"/>
        <end position="582"/>
    </location>
</feature>
<dbReference type="OrthoDB" id="551188at2759"/>
<evidence type="ECO:0000256" key="1">
    <source>
        <dbReference type="SAM" id="MobiDB-lite"/>
    </source>
</evidence>
<evidence type="ECO:0008006" key="4">
    <source>
        <dbReference type="Google" id="ProtNLM"/>
    </source>
</evidence>
<feature type="compositionally biased region" description="Basic and acidic residues" evidence="1">
    <location>
        <begin position="157"/>
        <end position="169"/>
    </location>
</feature>
<evidence type="ECO:0000313" key="3">
    <source>
        <dbReference type="Proteomes" id="UP000613740"/>
    </source>
</evidence>
<gene>
    <name evidence="2" type="ORF">HYH02_013911</name>
</gene>
<feature type="region of interest" description="Disordered" evidence="1">
    <location>
        <begin position="557"/>
        <end position="582"/>
    </location>
</feature>
<feature type="region of interest" description="Disordered" evidence="1">
    <location>
        <begin position="137"/>
        <end position="313"/>
    </location>
</feature>
<sequence length="1276" mass="130962">MASCSLLDSASLLAQRAVSLRLGRRGTGCSQALLATARRAPLHDSSVQGTAKQAATNASAPTQVLQSVDVDRLVQQQNSNGQAVDVHGLLTPRAPNGRRRPALVHNDGALQLALDSGAEHAVESLIPAVHYDGSCEAPSRPDLLASGAGSDVQHQQPEAHGHGDSERAVTGRSPRQRARASVASPAASCEHATEPRHAAATPADGDQGWGAELPPSLSSAARQQPASTSGRSNSFLRPRGRQPKRQPGGSTAAPDPDPKQDQGSEAGGGLRSEIGNGAGGGGGAGSGGGGGGRTGGRRASSSGRGPRGGGSSSVVEQELVAELLECRNCYSLQRLLQLHRPRLSPKLICEALVHMSHLVAEEPPRDVQDRQAVAALLDDLMTRLRACGSSSGSGSSGGGNEDAFTAASSASSSSSSSWAQAVDNGDLAALVCALSKLRAYNGPLLREAAAEARQRVRGASGSGAGGMLRPRQAAGLIWAFARYHRDFRFALEPGWAGDMLMAVTGSSTSALAIACSSTSSSTGSTRLVPAARAADIAMTLYGLALLNTGANGSASHSLAIGGSSGSEQQQLPAPGPGQDQAPPAEALQALLEASLHGLQGEPLASSSHAAAAGAGTAAAADAAGMDRTRSGAAAGPGPGSSIAATSSPSSPGSTSSSGSSSRHGMGWSDWGGRELSMAAWALASLRHHPGPAWLAAFLARCEAATRSFGEGSAVANVLYGLAVLRARPPPGWMQHFLWQAQRRMNTMDGQSLAMTGWALARLRYRPDRKWVTAYLRYVRARVLQAGRDPATRLGLSTQERAAAPPPPEALAAAARRERLLLVQQQQRLQRQRQRTMGLGGPAGAATAAVPVGAASPSAGDVHAGGGGATQQLTPPQTYNVVLWSLVRLTVRPPRAWREAFMNSVQPRLGAFSPSEMGTLLWAMAKLSWRPRDDWMLDACVAMRASLHRYGPREAVLSLVALGRLCSALGYRAADGDLLDGLAGRVEPYLPRLQTTTLISVLLAASRVAPALPPQRLAPPLAALLARVRVSAAAAVGGGGSLYGSPTASRSSMDELDDVSAAAALLAAAAPASAAGQQQSPPAPASALVLTPRQCANAVFAVGCAARRAGRFPAVRQLCGSLLQELLPRVEAVAGGMNGTDLLLLLLGVAAARLRLSPDWLRRHETHAAARLAAGALTGLQLVELHRGYRALGYQPSVLPLPAAVAHAAAGQALRLAGGSGAAAFGAAAAAELFEGEEGDYGEGEAGSGADSDAEDSEGEAEQREHARPRGKRHLRA</sequence>
<dbReference type="EMBL" id="JAEHOD010000082">
    <property type="protein sequence ID" value="KAG2429960.1"/>
    <property type="molecule type" value="Genomic_DNA"/>
</dbReference>
<feature type="region of interest" description="Disordered" evidence="1">
    <location>
        <begin position="1235"/>
        <end position="1276"/>
    </location>
</feature>
<dbReference type="AlphaFoldDB" id="A0A835T031"/>
<dbReference type="Proteomes" id="UP000613740">
    <property type="component" value="Unassembled WGS sequence"/>
</dbReference>
<reference evidence="2" key="1">
    <citation type="journal article" date="2020" name="bioRxiv">
        <title>Comparative genomics of Chlamydomonas.</title>
        <authorList>
            <person name="Craig R.J."/>
            <person name="Hasan A.R."/>
            <person name="Ness R.W."/>
            <person name="Keightley P.D."/>
        </authorList>
    </citation>
    <scope>NUCLEOTIDE SEQUENCE</scope>
    <source>
        <strain evidence="2">CCAP 11/173</strain>
    </source>
</reference>
<feature type="compositionally biased region" description="Gly residues" evidence="1">
    <location>
        <begin position="265"/>
        <end position="294"/>
    </location>
</feature>
<comment type="caution">
    <text evidence="2">The sequence shown here is derived from an EMBL/GenBank/DDBJ whole genome shotgun (WGS) entry which is preliminary data.</text>
</comment>
<protein>
    <recommendedName>
        <fullName evidence="4">RAP domain-containing protein</fullName>
    </recommendedName>
</protein>